<feature type="transmembrane region" description="Helical" evidence="1">
    <location>
        <begin position="214"/>
        <end position="235"/>
    </location>
</feature>
<dbReference type="EMBL" id="PDYF01000014">
    <property type="protein sequence ID" value="PHU34648.1"/>
    <property type="molecule type" value="Genomic_DNA"/>
</dbReference>
<feature type="transmembrane region" description="Helical" evidence="1">
    <location>
        <begin position="390"/>
        <end position="409"/>
    </location>
</feature>
<dbReference type="AlphaFoldDB" id="A0A2G3DUE6"/>
<feature type="transmembrane region" description="Helical" evidence="1">
    <location>
        <begin position="53"/>
        <end position="70"/>
    </location>
</feature>
<reference evidence="2 3" key="1">
    <citation type="submission" date="2017-10" db="EMBL/GenBank/DDBJ databases">
        <title>Resolving the taxonomy of Roseburia spp., Eubacterium rectale and Agathobacter spp. through phylogenomic analysis.</title>
        <authorList>
            <person name="Sheridan P.O."/>
            <person name="Walker A.W."/>
            <person name="Duncan S.H."/>
            <person name="Scott K.P."/>
            <person name="Toole P.W.O."/>
            <person name="Luis P."/>
            <person name="Flint H.J."/>
        </authorList>
    </citation>
    <scope>NUCLEOTIDE SEQUENCE [LARGE SCALE GENOMIC DNA]</scope>
    <source>
        <strain evidence="2 3">JK626</strain>
    </source>
</reference>
<name>A0A2G3DUE6_9FIRM</name>
<comment type="caution">
    <text evidence="2">The sequence shown here is derived from an EMBL/GenBank/DDBJ whole genome shotgun (WGS) entry which is preliminary data.</text>
</comment>
<keyword evidence="1" id="KW-1133">Transmembrane helix</keyword>
<evidence type="ECO:0000313" key="2">
    <source>
        <dbReference type="EMBL" id="PHU34648.1"/>
    </source>
</evidence>
<keyword evidence="1" id="KW-0472">Membrane</keyword>
<evidence type="ECO:0000256" key="1">
    <source>
        <dbReference type="SAM" id="Phobius"/>
    </source>
</evidence>
<organism evidence="2 3">
    <name type="scientific">Pseudobutyrivibrio ruminis</name>
    <dbReference type="NCBI Taxonomy" id="46206"/>
    <lineage>
        <taxon>Bacteria</taxon>
        <taxon>Bacillati</taxon>
        <taxon>Bacillota</taxon>
        <taxon>Clostridia</taxon>
        <taxon>Lachnospirales</taxon>
        <taxon>Lachnospiraceae</taxon>
        <taxon>Pseudobutyrivibrio</taxon>
    </lineage>
</organism>
<dbReference type="Proteomes" id="UP000225889">
    <property type="component" value="Unassembled WGS sequence"/>
</dbReference>
<gene>
    <name evidence="2" type="ORF">CSX01_08790</name>
</gene>
<keyword evidence="1" id="KW-0812">Transmembrane</keyword>
<evidence type="ECO:0000313" key="3">
    <source>
        <dbReference type="Proteomes" id="UP000225889"/>
    </source>
</evidence>
<feature type="transmembrane region" description="Helical" evidence="1">
    <location>
        <begin position="356"/>
        <end position="378"/>
    </location>
</feature>
<accession>A0A2G3DUE6</accession>
<feature type="transmembrane region" description="Helical" evidence="1">
    <location>
        <begin position="184"/>
        <end position="202"/>
    </location>
</feature>
<proteinExistence type="predicted"/>
<sequence>MGNLNTYFNDFYNILSMIISVIGVFFVLPGVFKIIAGFRNSNGDELHAGGKDVVLGAVFLFFGVFILPTLQNVQNNLSSSSGNTTSFSVESALSEDDINSTSWQTDTYTTGGGESYTWDDASNWYQTFTIDGGGIYGKALKYIYHATSSATDIMAGAGEGSYIATIQSALTSFVKNAIEGLKPVGFAITLLFFLTSVIELAKEERLTIETFIKHFARFFIAAAFIVNADKIYGALYNIGNELGVYLQTYLESTGATYSDSTDWGNYMARKLFEADVASLPVDGSLDMVKGIVNLASVLPSGLLICLAASAMLAVMYFISFSRLLEMSIRGIFIPVAMGLLADDGWRGAGGRYLKKFLAVCAQVAVLVAISSVATYIITSASDSILGGDDIMGALIILLGIGFSMVSVMFKSIGITNDVFGA</sequence>
<evidence type="ECO:0008006" key="4">
    <source>
        <dbReference type="Google" id="ProtNLM"/>
    </source>
</evidence>
<reference evidence="2 3" key="2">
    <citation type="submission" date="2017-10" db="EMBL/GenBank/DDBJ databases">
        <authorList>
            <person name="Banno H."/>
            <person name="Chua N.-H."/>
        </authorList>
    </citation>
    <scope>NUCLEOTIDE SEQUENCE [LARGE SCALE GENOMIC DNA]</scope>
    <source>
        <strain evidence="2 3">JK626</strain>
    </source>
</reference>
<feature type="transmembrane region" description="Helical" evidence="1">
    <location>
        <begin position="297"/>
        <end position="319"/>
    </location>
</feature>
<feature type="transmembrane region" description="Helical" evidence="1">
    <location>
        <begin position="12"/>
        <end position="32"/>
    </location>
</feature>
<protein>
    <recommendedName>
        <fullName evidence="4">TrbL/VirB6 plasmid conjugal transfer protein</fullName>
    </recommendedName>
</protein>
<dbReference type="RefSeq" id="WP_099392112.1">
    <property type="nucleotide sequence ID" value="NZ_PDYF01000014.1"/>
</dbReference>